<feature type="domain" description="BD-FAE-like" evidence="1">
    <location>
        <begin position="288"/>
        <end position="387"/>
    </location>
</feature>
<dbReference type="SUPFAM" id="SSF53474">
    <property type="entry name" value="alpha/beta-Hydrolases"/>
    <property type="match status" value="2"/>
</dbReference>
<dbReference type="RefSeq" id="WP_407986852.1">
    <property type="nucleotide sequence ID" value="NZ_AP035881.2"/>
</dbReference>
<dbReference type="Pfam" id="PF20434">
    <property type="entry name" value="BD-FAE"/>
    <property type="match status" value="1"/>
</dbReference>
<evidence type="ECO:0000259" key="1">
    <source>
        <dbReference type="Pfam" id="PF20434"/>
    </source>
</evidence>
<dbReference type="EMBL" id="AP035881">
    <property type="protein sequence ID" value="BFP44254.1"/>
    <property type="molecule type" value="Genomic_DNA"/>
</dbReference>
<accession>A0AB33JLU3</accession>
<protein>
    <submittedName>
        <fullName evidence="2">Alpha/beta hydrolase</fullName>
    </submittedName>
</protein>
<dbReference type="PANTHER" id="PTHR37017">
    <property type="entry name" value="AB HYDROLASE-1 DOMAIN-CONTAINING PROTEIN-RELATED"/>
    <property type="match status" value="1"/>
</dbReference>
<dbReference type="InterPro" id="IPR052897">
    <property type="entry name" value="Sec-Metab_Biosynth_Hydrolase"/>
</dbReference>
<keyword evidence="2" id="KW-0378">Hydrolase</keyword>
<dbReference type="PANTHER" id="PTHR37017:SF11">
    <property type="entry name" value="ESTERASE_LIPASE_THIOESTERASE DOMAIN-CONTAINING PROTEIN"/>
    <property type="match status" value="1"/>
</dbReference>
<dbReference type="InterPro" id="IPR029058">
    <property type="entry name" value="AB_hydrolase_fold"/>
</dbReference>
<dbReference type="GO" id="GO:0016787">
    <property type="term" value="F:hydrolase activity"/>
    <property type="evidence" value="ECO:0007669"/>
    <property type="project" value="UniProtKB-KW"/>
</dbReference>
<sequence>MTAFVLVSESFTGGWVWQEVTERLLASGAEVHPTTLTGLGDRRDEGGPDTGLETHVADLVRLIDEVAAPELVIVGHGYGIHPVLGAADRRPERIARIVYLDAGLPQDGDAALALVADPAVREELLHPTDSGWAIAAPAADGWQRWGSVEGLSPDGLARLTELATPQPRGTLTQPLKLTGAVAALPTTGVFCTAGGMSIAVVEQLVTAGPPQFRVLADPRVGFFELPTGHWPMLSAPAELADTLLRAAAGEGHRVAPPTDDQPVFLRPFLLDLPERPRERPRERLDRVDLYLPEGDGPHPAIVFVHGGPITADLRPTPRDWPCFVGYGRYAAGQGVVGVTVDHRLYGLADYPRAAEDVAAAVELVRADPRVDGDRVALWFFSGGGPLSTDWLAAPPSWLRCLAAGYPVLGPLPSRGIVDPRFNPTAAVGGAGRLPVVLTRVGLESPEIAATVAGFLTAAGDAGVEVEVVDVPNGHHGFEVLDHTPESVRAVEQAMRAVLAHLRS</sequence>
<reference evidence="2" key="1">
    <citation type="submission" date="2024-07" db="EMBL/GenBank/DDBJ databases">
        <title>Complete genome sequences of cellulolytic bacteria, Kitasatospora sp. CMC57 and Streptomyces sp. CMC78, isolated from Japanese agricultural soil.</title>
        <authorList>
            <person name="Hashimoto T."/>
            <person name="Ito M."/>
            <person name="Iwamoto M."/>
            <person name="Fukahori D."/>
            <person name="Shoda T."/>
            <person name="Sakoda M."/>
            <person name="Morohoshi T."/>
            <person name="Mitsuboshi M."/>
            <person name="Nishizawa T."/>
        </authorList>
    </citation>
    <scope>NUCLEOTIDE SEQUENCE</scope>
    <source>
        <strain evidence="2">CMC57</strain>
    </source>
</reference>
<organism evidence="2">
    <name type="scientific">Kitasatospora sp. CMC57</name>
    <dbReference type="NCBI Taxonomy" id="3231513"/>
    <lineage>
        <taxon>Bacteria</taxon>
        <taxon>Bacillati</taxon>
        <taxon>Actinomycetota</taxon>
        <taxon>Actinomycetes</taxon>
        <taxon>Kitasatosporales</taxon>
        <taxon>Streptomycetaceae</taxon>
        <taxon>Kitasatospora</taxon>
    </lineage>
</organism>
<evidence type="ECO:0000313" key="2">
    <source>
        <dbReference type="EMBL" id="BFP44254.1"/>
    </source>
</evidence>
<proteinExistence type="predicted"/>
<dbReference type="AlphaFoldDB" id="A0AB33JLU3"/>
<gene>
    <name evidence="2" type="ORF">KCMC57_06220</name>
</gene>
<dbReference type="Gene3D" id="3.40.50.1820">
    <property type="entry name" value="alpha/beta hydrolase"/>
    <property type="match status" value="2"/>
</dbReference>
<name>A0AB33JLU3_9ACTN</name>
<dbReference type="InterPro" id="IPR049492">
    <property type="entry name" value="BD-FAE-like_dom"/>
</dbReference>